<dbReference type="AlphaFoldDB" id="A0A2V1K473"/>
<keyword evidence="2" id="KW-1185">Reference proteome</keyword>
<accession>A0A2V1K473</accession>
<name>A0A2V1K473_9BURK</name>
<gene>
    <name evidence="1" type="ORF">DD235_02420</name>
</gene>
<dbReference type="EMBL" id="QETA01000001">
    <property type="protein sequence ID" value="PWF25043.1"/>
    <property type="molecule type" value="Genomic_DNA"/>
</dbReference>
<proteinExistence type="predicted"/>
<organism evidence="1 2">
    <name type="scientific">Corticimicrobacter populi</name>
    <dbReference type="NCBI Taxonomy" id="2175229"/>
    <lineage>
        <taxon>Bacteria</taxon>
        <taxon>Pseudomonadati</taxon>
        <taxon>Pseudomonadota</taxon>
        <taxon>Betaproteobacteria</taxon>
        <taxon>Burkholderiales</taxon>
        <taxon>Alcaligenaceae</taxon>
        <taxon>Corticimicrobacter</taxon>
    </lineage>
</organism>
<evidence type="ECO:0000313" key="2">
    <source>
        <dbReference type="Proteomes" id="UP000245212"/>
    </source>
</evidence>
<sequence length="128" mass="14974">MTKFRKTKIIGSGVSGEDLLWNWSRWQWSGPTVGNMSDCIPYEDVDPRPIVVDLARKVDDLHQELPLHERMIVTAEYPQRHERFAGMDARQRREAASRWIVEETGVSLTENEYKLYLGLFRDRVGRLV</sequence>
<reference evidence="2" key="1">
    <citation type="submission" date="2018-05" db="EMBL/GenBank/DDBJ databases">
        <authorList>
            <person name="Li Y."/>
        </authorList>
    </citation>
    <scope>NUCLEOTIDE SEQUENCE [LARGE SCALE GENOMIC DNA]</scope>
    <source>
        <strain evidence="2">3d-2-2</strain>
    </source>
</reference>
<dbReference type="RefSeq" id="WP_109060448.1">
    <property type="nucleotide sequence ID" value="NZ_QETA01000001.1"/>
</dbReference>
<evidence type="ECO:0000313" key="1">
    <source>
        <dbReference type="EMBL" id="PWF25043.1"/>
    </source>
</evidence>
<protein>
    <submittedName>
        <fullName evidence="1">Uncharacterized protein</fullName>
    </submittedName>
</protein>
<dbReference type="Proteomes" id="UP000245212">
    <property type="component" value="Unassembled WGS sequence"/>
</dbReference>
<comment type="caution">
    <text evidence="1">The sequence shown here is derived from an EMBL/GenBank/DDBJ whole genome shotgun (WGS) entry which is preliminary data.</text>
</comment>